<dbReference type="Proteomes" id="UP000284322">
    <property type="component" value="Unassembled WGS sequence"/>
</dbReference>
<sequence>MAMLAPVAPARAAPEQLTTAQAIKRLDACLTSGAPAAPRSSLQAAVIALRTLCRSQIDRVLDHRYAEIDAAYGLPGAKLTQSQQADRTERRDAARKLLDREIAVAVSRYTQLLPN</sequence>
<name>A0A419R4A1_9SPHN</name>
<gene>
    <name evidence="1" type="ORF">D6858_05155</name>
</gene>
<dbReference type="OrthoDB" id="7428878at2"/>
<reference evidence="1 2" key="1">
    <citation type="submission" date="2018-09" db="EMBL/GenBank/DDBJ databases">
        <title>Altererythrobacter sp.Ery1 and Ery12, the genome sequencing of novel strains in genus Alterythrobacter.</title>
        <authorList>
            <person name="Cheng H."/>
            <person name="Wu Y.-H."/>
            <person name="Fang C."/>
            <person name="Xu X.-W."/>
        </authorList>
    </citation>
    <scope>NUCLEOTIDE SEQUENCE [LARGE SCALE GENOMIC DNA]</scope>
    <source>
        <strain evidence="1 2">Ery12</strain>
    </source>
</reference>
<evidence type="ECO:0000313" key="2">
    <source>
        <dbReference type="Proteomes" id="UP000284322"/>
    </source>
</evidence>
<proteinExistence type="predicted"/>
<organism evidence="1 2">
    <name type="scientific">Tsuneonella suprasediminis</name>
    <dbReference type="NCBI Taxonomy" id="2306996"/>
    <lineage>
        <taxon>Bacteria</taxon>
        <taxon>Pseudomonadati</taxon>
        <taxon>Pseudomonadota</taxon>
        <taxon>Alphaproteobacteria</taxon>
        <taxon>Sphingomonadales</taxon>
        <taxon>Erythrobacteraceae</taxon>
        <taxon>Tsuneonella</taxon>
    </lineage>
</organism>
<comment type="caution">
    <text evidence="1">The sequence shown here is derived from an EMBL/GenBank/DDBJ whole genome shotgun (WGS) entry which is preliminary data.</text>
</comment>
<protein>
    <submittedName>
        <fullName evidence="1">Uncharacterized protein</fullName>
    </submittedName>
</protein>
<accession>A0A419R4A1</accession>
<dbReference type="AlphaFoldDB" id="A0A419R4A1"/>
<dbReference type="EMBL" id="RAHJ01000014">
    <property type="protein sequence ID" value="RJX69344.1"/>
    <property type="molecule type" value="Genomic_DNA"/>
</dbReference>
<keyword evidence="2" id="KW-1185">Reference proteome</keyword>
<evidence type="ECO:0000313" key="1">
    <source>
        <dbReference type="EMBL" id="RJX69344.1"/>
    </source>
</evidence>